<feature type="transmembrane region" description="Helical" evidence="6">
    <location>
        <begin position="29"/>
        <end position="48"/>
    </location>
</feature>
<dbReference type="GO" id="GO:0005886">
    <property type="term" value="C:plasma membrane"/>
    <property type="evidence" value="ECO:0007669"/>
    <property type="project" value="TreeGrafter"/>
</dbReference>
<dbReference type="Proteomes" id="UP000318453">
    <property type="component" value="Chromosome"/>
</dbReference>
<keyword evidence="4 6" id="KW-1133">Transmembrane helix</keyword>
<proteinExistence type="predicted"/>
<evidence type="ECO:0000256" key="6">
    <source>
        <dbReference type="SAM" id="Phobius"/>
    </source>
</evidence>
<dbReference type="OrthoDB" id="527430at2"/>
<dbReference type="KEGG" id="enn:FRE64_03980"/>
<dbReference type="PANTHER" id="PTHR37820:SF1">
    <property type="entry name" value="CELL DIVISION PROTEIN FTSQ"/>
    <property type="match status" value="1"/>
</dbReference>
<dbReference type="InterPro" id="IPR013685">
    <property type="entry name" value="POTRA_FtsQ_type"/>
</dbReference>
<keyword evidence="1" id="KW-1003">Cell membrane</keyword>
<evidence type="ECO:0000256" key="3">
    <source>
        <dbReference type="ARBA" id="ARBA00022692"/>
    </source>
</evidence>
<evidence type="ECO:0000256" key="2">
    <source>
        <dbReference type="ARBA" id="ARBA00022618"/>
    </source>
</evidence>
<sequence>MTSTYYAHPDIRQRRVALKRQRQLKMLQSVWRTLIVTTITGGLAWASFLPQWGLRQPEEMVIQGNEYLSSEAIYDLLAEATSEPVITLSPDKIKGTLEKQAPIKEVTVTRELYPSRLTIAVKESPPVAKTISSPTTVAPLEEGYIDANGRWMSQEKYQSSEALPADVIKVIGYRAHYRLQWAKVYPKIEAMSLDVKTINWQNPANLILETELGSIHLGGNIEHLSQQLEMLAQLRNLPQEVPPNQIRHINLKNPNLILVELTQEG</sequence>
<dbReference type="InterPro" id="IPR050487">
    <property type="entry name" value="FtsQ_DivIB"/>
</dbReference>
<dbReference type="RefSeq" id="WP_146294770.1">
    <property type="nucleotide sequence ID" value="NZ_CP042326.1"/>
</dbReference>
<keyword evidence="6" id="KW-0472">Membrane</keyword>
<dbReference type="AlphaFoldDB" id="A0A5B8NJJ5"/>
<dbReference type="Pfam" id="PF08478">
    <property type="entry name" value="POTRA_1"/>
    <property type="match status" value="1"/>
</dbReference>
<keyword evidence="5" id="KW-0131">Cell cycle</keyword>
<keyword evidence="3 6" id="KW-0812">Transmembrane</keyword>
<protein>
    <submittedName>
        <fullName evidence="8">FtsQ-type POTRA domain-containing protein</fullName>
    </submittedName>
</protein>
<dbReference type="PANTHER" id="PTHR37820">
    <property type="entry name" value="CELL DIVISION PROTEIN DIVIB"/>
    <property type="match status" value="1"/>
</dbReference>
<keyword evidence="2" id="KW-0132">Cell division</keyword>
<dbReference type="Gene3D" id="3.10.20.310">
    <property type="entry name" value="membrane protein fhac"/>
    <property type="match status" value="1"/>
</dbReference>
<evidence type="ECO:0000256" key="4">
    <source>
        <dbReference type="ARBA" id="ARBA00022989"/>
    </source>
</evidence>
<dbReference type="EMBL" id="CP042326">
    <property type="protein sequence ID" value="QDZ39164.1"/>
    <property type="molecule type" value="Genomic_DNA"/>
</dbReference>
<evidence type="ECO:0000256" key="1">
    <source>
        <dbReference type="ARBA" id="ARBA00022475"/>
    </source>
</evidence>
<evidence type="ECO:0000313" key="8">
    <source>
        <dbReference type="EMBL" id="QDZ39164.1"/>
    </source>
</evidence>
<feature type="domain" description="POTRA" evidence="7">
    <location>
        <begin position="58"/>
        <end position="123"/>
    </location>
</feature>
<gene>
    <name evidence="8" type="ORF">FRE64_03980</name>
</gene>
<name>A0A5B8NJJ5_9CHRO</name>
<evidence type="ECO:0000313" key="9">
    <source>
        <dbReference type="Proteomes" id="UP000318453"/>
    </source>
</evidence>
<reference evidence="8 9" key="1">
    <citation type="submission" date="2019-08" db="EMBL/GenBank/DDBJ databases">
        <title>Carotenoids and Carotenoid Binding Proteins in the Halophilic Cyanobacterium Euhalothece sp. ZM00.</title>
        <authorList>
            <person name="Cho S.M."/>
            <person name="Song J.Y."/>
            <person name="Park Y.-I."/>
        </authorList>
    </citation>
    <scope>NUCLEOTIDE SEQUENCE [LARGE SCALE GENOMIC DNA]</scope>
    <source>
        <strain evidence="8 9">Z-M001</strain>
    </source>
</reference>
<keyword evidence="9" id="KW-1185">Reference proteome</keyword>
<evidence type="ECO:0000259" key="7">
    <source>
        <dbReference type="Pfam" id="PF08478"/>
    </source>
</evidence>
<evidence type="ECO:0000256" key="5">
    <source>
        <dbReference type="ARBA" id="ARBA00023306"/>
    </source>
</evidence>
<dbReference type="GO" id="GO:0051301">
    <property type="term" value="P:cell division"/>
    <property type="evidence" value="ECO:0007669"/>
    <property type="project" value="UniProtKB-KW"/>
</dbReference>
<accession>A0A5B8NJJ5</accession>
<organism evidence="8 9">
    <name type="scientific">Euhalothece natronophila Z-M001</name>
    <dbReference type="NCBI Taxonomy" id="522448"/>
    <lineage>
        <taxon>Bacteria</taxon>
        <taxon>Bacillati</taxon>
        <taxon>Cyanobacteriota</taxon>
        <taxon>Cyanophyceae</taxon>
        <taxon>Oscillatoriophycideae</taxon>
        <taxon>Chroococcales</taxon>
        <taxon>Halothecacae</taxon>
        <taxon>Halothece cluster</taxon>
        <taxon>Euhalothece</taxon>
    </lineage>
</organism>